<dbReference type="AlphaFoldDB" id="A0A2S9YBZ3"/>
<evidence type="ECO:0000313" key="2">
    <source>
        <dbReference type="Proteomes" id="UP000238823"/>
    </source>
</evidence>
<dbReference type="Proteomes" id="UP000238823">
    <property type="component" value="Unassembled WGS sequence"/>
</dbReference>
<accession>A0A2S9YBZ3</accession>
<dbReference type="RefSeq" id="WP_106092346.1">
    <property type="nucleotide sequence ID" value="NZ_PVNL01000111.1"/>
</dbReference>
<organism evidence="1 2">
    <name type="scientific">Enhygromyxa salina</name>
    <dbReference type="NCBI Taxonomy" id="215803"/>
    <lineage>
        <taxon>Bacteria</taxon>
        <taxon>Pseudomonadati</taxon>
        <taxon>Myxococcota</taxon>
        <taxon>Polyangia</taxon>
        <taxon>Nannocystales</taxon>
        <taxon>Nannocystaceae</taxon>
        <taxon>Enhygromyxa</taxon>
    </lineage>
</organism>
<comment type="caution">
    <text evidence="1">The sequence shown here is derived from an EMBL/GenBank/DDBJ whole genome shotgun (WGS) entry which is preliminary data.</text>
</comment>
<dbReference type="NCBIfam" id="NF040657">
    <property type="entry name" value="immun_SitI3"/>
    <property type="match status" value="1"/>
</dbReference>
<evidence type="ECO:0000313" key="1">
    <source>
        <dbReference type="EMBL" id="PRQ02634.1"/>
    </source>
</evidence>
<reference evidence="1 2" key="1">
    <citation type="submission" date="2018-03" db="EMBL/GenBank/DDBJ databases">
        <title>Draft Genome Sequences of the Obligatory Marine Myxobacteria Enhygromyxa salina SWB007.</title>
        <authorList>
            <person name="Poehlein A."/>
            <person name="Moghaddam J.A."/>
            <person name="Harms H."/>
            <person name="Alanjari M."/>
            <person name="Koenig G.M."/>
            <person name="Daniel R."/>
            <person name="Schaeberle T.F."/>
        </authorList>
    </citation>
    <scope>NUCLEOTIDE SEQUENCE [LARGE SCALE GENOMIC DNA]</scope>
    <source>
        <strain evidence="1 2">SWB007</strain>
    </source>
</reference>
<sequence length="148" mass="16341">MAIEYTLYIDTECALPRLRESVCACIRDESDMSPTGTLTFSGEKLLGTVSAVNEVTRQFVSEDFSFNARARVTFRLDKFALADSQDSLVRCVAAVLAADPSDAILLFNGETVVLRRRGSDLVLREGFGPWTSARLQPLGRSYRIGPIE</sequence>
<dbReference type="InterPro" id="IPR049799">
    <property type="entry name" value="SitI3-like"/>
</dbReference>
<proteinExistence type="predicted"/>
<name>A0A2S9YBZ3_9BACT</name>
<protein>
    <submittedName>
        <fullName evidence="1">Uncharacterized protein</fullName>
    </submittedName>
</protein>
<gene>
    <name evidence="1" type="ORF">ENSA7_54630</name>
</gene>
<dbReference type="EMBL" id="PVNL01000111">
    <property type="protein sequence ID" value="PRQ02634.1"/>
    <property type="molecule type" value="Genomic_DNA"/>
</dbReference>